<reference evidence="4 5" key="1">
    <citation type="submission" date="2018-11" db="EMBL/GenBank/DDBJ databases">
        <title>Proposal to divide the Flavobacteriaceae and reorganize its genera based on Amino Acid Identity values calculated from whole genome sequences.</title>
        <authorList>
            <person name="Nicholson A.C."/>
            <person name="Gulvik C.A."/>
            <person name="Whitney A.M."/>
            <person name="Humrighouse B.W."/>
            <person name="Bell M."/>
            <person name="Holmes B."/>
            <person name="Steigerwalt A.G."/>
            <person name="Villarma A."/>
            <person name="Sheth M."/>
            <person name="Batra D."/>
            <person name="Pryor J."/>
            <person name="Bernardet J.-F."/>
            <person name="Hugo C."/>
            <person name="Kampfer P."/>
            <person name="Newman J."/>
            <person name="McQuiston J.R."/>
        </authorList>
    </citation>
    <scope>NUCLEOTIDE SEQUENCE [LARGE SCALE GENOMIC DNA]</scope>
    <source>
        <strain evidence="2 4">G0207</strain>
        <strain evidence="3 5">H5143</strain>
    </source>
</reference>
<evidence type="ECO:0000313" key="2">
    <source>
        <dbReference type="EMBL" id="AZA88459.1"/>
    </source>
</evidence>
<keyword evidence="1" id="KW-0812">Transmembrane</keyword>
<evidence type="ECO:0000313" key="3">
    <source>
        <dbReference type="EMBL" id="AZA97003.1"/>
    </source>
</evidence>
<feature type="transmembrane region" description="Helical" evidence="1">
    <location>
        <begin position="126"/>
        <end position="144"/>
    </location>
</feature>
<keyword evidence="5" id="KW-1185">Reference proteome</keyword>
<dbReference type="Proteomes" id="UP000281741">
    <property type="component" value="Chromosome"/>
</dbReference>
<evidence type="ECO:0000313" key="4">
    <source>
        <dbReference type="Proteomes" id="UP000274073"/>
    </source>
</evidence>
<dbReference type="RefSeq" id="WP_123855263.1">
    <property type="nucleotide sequence ID" value="NZ_CP033912.1"/>
</dbReference>
<keyword evidence="1" id="KW-0472">Membrane</keyword>
<feature type="transmembrane region" description="Helical" evidence="1">
    <location>
        <begin position="156"/>
        <end position="176"/>
    </location>
</feature>
<protein>
    <submittedName>
        <fullName evidence="2">Uncharacterized protein</fullName>
    </submittedName>
</protein>
<feature type="transmembrane region" description="Helical" evidence="1">
    <location>
        <begin position="197"/>
        <end position="217"/>
    </location>
</feature>
<dbReference type="EMBL" id="CP033915">
    <property type="protein sequence ID" value="AZA88459.1"/>
    <property type="molecule type" value="Genomic_DNA"/>
</dbReference>
<evidence type="ECO:0000313" key="5">
    <source>
        <dbReference type="Proteomes" id="UP000281741"/>
    </source>
</evidence>
<dbReference type="AlphaFoldDB" id="A0AAD1DPB1"/>
<evidence type="ECO:0000256" key="1">
    <source>
        <dbReference type="SAM" id="Phobius"/>
    </source>
</evidence>
<accession>A0AAD1DPB1</accession>
<proteinExistence type="predicted"/>
<dbReference type="EMBL" id="CP033912">
    <property type="protein sequence ID" value="AZA97003.1"/>
    <property type="molecule type" value="Genomic_DNA"/>
</dbReference>
<keyword evidence="1" id="KW-1133">Transmembrane helix</keyword>
<sequence>MKQFKLTGGARIGRANATYPFANLYVDENILKIDASLAGNLIFQPQDIISIKPYTSIPLIGQGIKILHRVENYKQNVIFWTMKDPESVISQIKQTGFLEKANFPLTEKDHQIIRQQKQGGFPLKPFFPVVFILLWNILLLYDILPFFLQKRSGGPFGFGICVALGLLFLIALMTLISGGFRKLILKEGRELEDVKKGILFILLISGIMFTAFLTLALS</sequence>
<gene>
    <name evidence="2" type="ORF">EG349_17610</name>
    <name evidence="3" type="ORF">EG353_16310</name>
</gene>
<name>A0AAD1DPB1_9FLAO</name>
<dbReference type="Proteomes" id="UP000274073">
    <property type="component" value="Chromosome"/>
</dbReference>
<organism evidence="2 4">
    <name type="scientific">Chryseobacterium shandongense</name>
    <dbReference type="NCBI Taxonomy" id="1493872"/>
    <lineage>
        <taxon>Bacteria</taxon>
        <taxon>Pseudomonadati</taxon>
        <taxon>Bacteroidota</taxon>
        <taxon>Flavobacteriia</taxon>
        <taxon>Flavobacteriales</taxon>
        <taxon>Weeksellaceae</taxon>
        <taxon>Chryseobacterium group</taxon>
        <taxon>Chryseobacterium</taxon>
    </lineage>
</organism>